<evidence type="ECO:0000256" key="3">
    <source>
        <dbReference type="ARBA" id="ARBA00022801"/>
    </source>
</evidence>
<keyword evidence="7" id="KW-1185">Reference proteome</keyword>
<feature type="compositionally biased region" description="Basic and acidic residues" evidence="4">
    <location>
        <begin position="1471"/>
        <end position="1491"/>
    </location>
</feature>
<comment type="similarity">
    <text evidence="1">Belongs to the glycosyl hydrolase 3 family.</text>
</comment>
<dbReference type="PANTHER" id="PTHR10063">
    <property type="entry name" value="TUBERIN"/>
    <property type="match status" value="1"/>
</dbReference>
<dbReference type="Gene3D" id="3.40.50.11210">
    <property type="entry name" value="Rap/Ran-GAP"/>
    <property type="match status" value="1"/>
</dbReference>
<dbReference type="InterPro" id="IPR016024">
    <property type="entry name" value="ARM-type_fold"/>
</dbReference>
<dbReference type="GO" id="GO:0032007">
    <property type="term" value="P:negative regulation of TOR signaling"/>
    <property type="evidence" value="ECO:0007669"/>
    <property type="project" value="TreeGrafter"/>
</dbReference>
<feature type="compositionally biased region" description="Low complexity" evidence="4">
    <location>
        <begin position="1513"/>
        <end position="1529"/>
    </location>
</feature>
<dbReference type="Pfam" id="PF00933">
    <property type="entry name" value="Glyco_hydro_3"/>
    <property type="match status" value="1"/>
</dbReference>
<evidence type="ECO:0000256" key="4">
    <source>
        <dbReference type="SAM" id="MobiDB-lite"/>
    </source>
</evidence>
<dbReference type="Proteomes" id="UP000053257">
    <property type="component" value="Unassembled WGS sequence"/>
</dbReference>
<dbReference type="Gene3D" id="3.40.50.1700">
    <property type="entry name" value="Glycoside hydrolase family 3 C-terminal domain"/>
    <property type="match status" value="1"/>
</dbReference>
<dbReference type="SUPFAM" id="SSF48371">
    <property type="entry name" value="ARM repeat"/>
    <property type="match status" value="1"/>
</dbReference>
<reference evidence="6 7" key="1">
    <citation type="journal article" date="2014" name="PLoS Genet.">
        <title>Analysis of the Phlebiopsis gigantea genome, transcriptome and secretome provides insight into its pioneer colonization strategies of wood.</title>
        <authorList>
            <person name="Hori C."/>
            <person name="Ishida T."/>
            <person name="Igarashi K."/>
            <person name="Samejima M."/>
            <person name="Suzuki H."/>
            <person name="Master E."/>
            <person name="Ferreira P."/>
            <person name="Ruiz-Duenas F.J."/>
            <person name="Held B."/>
            <person name="Canessa P."/>
            <person name="Larrondo L.F."/>
            <person name="Schmoll M."/>
            <person name="Druzhinina I.S."/>
            <person name="Kubicek C.P."/>
            <person name="Gaskell J.A."/>
            <person name="Kersten P."/>
            <person name="St John F."/>
            <person name="Glasner J."/>
            <person name="Sabat G."/>
            <person name="Splinter BonDurant S."/>
            <person name="Syed K."/>
            <person name="Yadav J."/>
            <person name="Mgbeahuruike A.C."/>
            <person name="Kovalchuk A."/>
            <person name="Asiegbu F.O."/>
            <person name="Lackner G."/>
            <person name="Hoffmeister D."/>
            <person name="Rencoret J."/>
            <person name="Gutierrez A."/>
            <person name="Sun H."/>
            <person name="Lindquist E."/>
            <person name="Barry K."/>
            <person name="Riley R."/>
            <person name="Grigoriev I.V."/>
            <person name="Henrissat B."/>
            <person name="Kues U."/>
            <person name="Berka R.M."/>
            <person name="Martinez A.T."/>
            <person name="Covert S.F."/>
            <person name="Blanchette R.A."/>
            <person name="Cullen D."/>
        </authorList>
    </citation>
    <scope>NUCLEOTIDE SEQUENCE [LARGE SCALE GENOMIC DNA]</scope>
    <source>
        <strain evidence="6 7">11061_1 CR5-6</strain>
    </source>
</reference>
<proteinExistence type="inferred from homology"/>
<feature type="compositionally biased region" description="Polar residues" evidence="4">
    <location>
        <begin position="1338"/>
        <end position="1347"/>
    </location>
</feature>
<dbReference type="SUPFAM" id="SSF111347">
    <property type="entry name" value="Rap/Ran-GAP"/>
    <property type="match status" value="1"/>
</dbReference>
<feature type="region of interest" description="Disordered" evidence="4">
    <location>
        <begin position="1471"/>
        <end position="1536"/>
    </location>
</feature>
<dbReference type="InterPro" id="IPR018515">
    <property type="entry name" value="Tuberin-type_domain"/>
</dbReference>
<feature type="domain" description="Rap-GAP" evidence="5">
    <location>
        <begin position="2055"/>
        <end position="2289"/>
    </location>
</feature>
<dbReference type="FunFam" id="3.40.50.11210:FF:000007">
    <property type="entry name" value="Tuberous sclerosis 2"/>
    <property type="match status" value="1"/>
</dbReference>
<protein>
    <submittedName>
        <fullName evidence="6">Glycoside hydrolase family 3 protein</fullName>
    </submittedName>
</protein>
<dbReference type="EMBL" id="KN840441">
    <property type="protein sequence ID" value="KIP12164.1"/>
    <property type="molecule type" value="Genomic_DNA"/>
</dbReference>
<dbReference type="InterPro" id="IPR036881">
    <property type="entry name" value="Glyco_hydro_3_C_sf"/>
</dbReference>
<dbReference type="InterPro" id="IPR035974">
    <property type="entry name" value="Rap/Ran-GAP_sf"/>
</dbReference>
<evidence type="ECO:0000313" key="7">
    <source>
        <dbReference type="Proteomes" id="UP000053257"/>
    </source>
</evidence>
<sequence length="2312" mass="253844">MGELSEDVRREIGQHFVFGFHGYEVSEDVKKLVTEYYVGNIILMKRNVRDIAQVHRLVQSLQRLAKDSGHTRPLMIGTDQENGLVSAFSAPGCGTTFPGAMALAASGSVELVKQVAEASAAEMKMAGLNWVYSPVADVNSDPRNPVIGVRSFGDDPQKVSRCVQAVAGGLTEYKIAPSAKHFPGHGNTHIDSHLSLPRIMQTSEALAQTELVPFQHLVDNNVATIMTGHMALPLVTGDDTPCSLSRAITTDLLRGQMGFQGVVVTDCLEMEAVAEKYGSEGGAVMALQAGADVVMVCHTMRRHVGALEQTYAAVRHGQIALEHLRESGRRIAELKDEFAGPWEGVLARALDLDAWAVLKAESLALSKKAYEASVALVSDASTVLPLSDSAGSIAVFTPVMESVNLAVDDAEGLQRDAAGRVRNTAGPSYSAFAAALAKRSVVHHVVYSSDTTVDPATQECLQGAAAVVFATRNGFDKGSWQTECLKRVVEEAGEGKKVVLVSTCAPYDVLGLQLGGPVAVLATMEFTVPALETAVAAIFGDIKASQGVSAVAQSRMPSQLEDANRPSRQRSNTTFTPFTWRRGRTDTAVALAPEPTAPLSLDALIEALTPPAVPSIHHARALASVLSASDSPPPRLATLTPVLAGLCSAESPVSLQAAGYDVLAAYWENSGSAVPSTADRLTCLSLFMNLTVPWAADLWEPRFKALVALIQSGAETIGMESSLLNVLRAWCEAAFQGLAGPDLGSEERRERQRSVDSFVSLLGSLVARAEFVSRIAESDTESVLQLFGSLIDLSLAFSWDSPPIPSSPFADVTLVNPPPTSRISLKHRRHQSSLSLPQAIVHVHTATDIAVEAYLGYLDIRLKAIAPIHLKTILPHLFRALSYYASPLPRLSLTSGSEHDNPIEKRITEVLGSLVTGPYSASCTVILKYHLYPEEEELPTSARTSLGALRTLRTSIRRVLMARLARAYISRTSSVNYTPSGAPGPLDIDRELLDRAWAKDDITTWDLNRFRSVLCTAIREWLAVSQSADSSLRHACELNLSEVAGVLKDITQAFDEINDELDYEEVEAVGEVLQALTTYIAQQRYPDGTPLRIALSQADMSTGFLSILSTLLAQDLLVTPLHTVLPSVILSVVEHIPDPDTAHLVQTMAERQAFSPTAPSWLDNWHLVLSICDLYTENRSVTRHVMMDVLQSVWQFVKDISVYRRPLAALVFTVWKAQYADLKDGQTALITWRVLGDEIVLRNLEDADALRKTDREGEEGSDNVESETDTVAEDIIQFLSDAATEPLEDESDSAMPSAILSPPSQFPSSHMAGSPILSRMHSEYPSTPKEPTMPSVMSLITSLTSGHSSRSQSQPPQPADPNPHSENTTAAPENSSIQKAVGAVVALIGAYSQLAFASAAMFEGHLGLAEQLFGILASLLESKACPRVKLVVLQFCMRLRADREHRLYYASRDYDQDGLIATLSSLIGRGEKDKSNSAVDDRPMDDFELRRARARLPQPERIGRRLSRGRGGQPSASGSSRSRSRATSRVIPVPPSLRRLKPKEPLWSYPETVPFLVTPEADTPSAQVASYDPDGPHGRRVMPLSKFLAQVVEILKTTRDWDILSYVLCHLPSQLANKHLFCGPRSGKVINELLQTICNGILDQRFATSIERWPEGIISRDAQGLAYHTLAVLISYKRCFKEIQLRHSLIETFLAGLSGSPSTIKACLHALSLSAFELQPSMTKYLPRILEKLSQIMSNPTMAVHIIDFLAIIGSLSPLHSNFTEGDYKMVFGVALQYLQQHNRPESHLAISWALSQHVCVMSYYIVYLWFLAVKLPDRPRHIKYITRQLLLANEGREELDEPTEVCFDWLARYTYASADPRPANSMLGEIILHPLSTQDNTEPALAEKTWILGNSVVTIRALMKRGWVEVVSRRASGLSKFLCRAENVPMVTPGDVDPDLLSVCAALAMDRPVDSASTEDDAVMQVRLETMVPKQTDSMPGLQEIRDIAEESAEQPVPDPITGYVWSRSAPSQRRKDVSIDPSFFALQLSSYPDNRPSTLGRLVVDSSRLPAFFRAFDRMPVIDTHKVGIMYVAPGQTTEKDILENTHGSPAYTRFLEGLGRLIDLRGQADVYAGGLDPDEDGEYAYAWWDDIGQILYHTATLMPTNEEGYTNKKRHIGNDFGRIVWNDSGVPYKFDTLSTQFQFVNIVIEPHSRGGIAAFSDNLHENEYFKVTIQRAPGMPEFTPIGEFKLISAEKLPLLVRQLSLLTDWFVEVYQRTQNDTAQIEMITNWRYRLQAIKRFRSQASVPTVPEKIDGIMGQESFRDFTTSF</sequence>
<evidence type="ECO:0000259" key="5">
    <source>
        <dbReference type="PROSITE" id="PS50085"/>
    </source>
</evidence>
<dbReference type="OrthoDB" id="19311at2759"/>
<dbReference type="InterPro" id="IPR000331">
    <property type="entry name" value="Rap/Ran_GAP_dom"/>
</dbReference>
<name>A0A0C3P2M2_PHLG1</name>
<feature type="compositionally biased region" description="Acidic residues" evidence="4">
    <location>
        <begin position="1256"/>
        <end position="1270"/>
    </location>
</feature>
<dbReference type="SUPFAM" id="SSF51445">
    <property type="entry name" value="(Trans)glycosidases"/>
    <property type="match status" value="1"/>
</dbReference>
<dbReference type="InterPro" id="IPR001764">
    <property type="entry name" value="Glyco_hydro_3_N"/>
</dbReference>
<keyword evidence="3 6" id="KW-0378">Hydrolase</keyword>
<dbReference type="InterPro" id="IPR027107">
    <property type="entry name" value="Tuberin/Ral-act_asu"/>
</dbReference>
<dbReference type="GO" id="GO:0005975">
    <property type="term" value="P:carbohydrate metabolic process"/>
    <property type="evidence" value="ECO:0007669"/>
    <property type="project" value="InterPro"/>
</dbReference>
<evidence type="ECO:0000256" key="2">
    <source>
        <dbReference type="ARBA" id="ARBA00022468"/>
    </source>
</evidence>
<feature type="region of interest" description="Disordered" evidence="4">
    <location>
        <begin position="1251"/>
        <end position="1270"/>
    </location>
</feature>
<evidence type="ECO:0000313" key="6">
    <source>
        <dbReference type="EMBL" id="KIP12164.1"/>
    </source>
</evidence>
<dbReference type="Pfam" id="PF02145">
    <property type="entry name" value="Rap_GAP"/>
    <property type="match status" value="1"/>
</dbReference>
<dbReference type="GO" id="GO:0005096">
    <property type="term" value="F:GTPase activator activity"/>
    <property type="evidence" value="ECO:0007669"/>
    <property type="project" value="UniProtKB-KW"/>
</dbReference>
<dbReference type="GO" id="GO:0004553">
    <property type="term" value="F:hydrolase activity, hydrolyzing O-glycosyl compounds"/>
    <property type="evidence" value="ECO:0007669"/>
    <property type="project" value="InterPro"/>
</dbReference>
<dbReference type="GO" id="GO:0051056">
    <property type="term" value="P:regulation of small GTPase mediated signal transduction"/>
    <property type="evidence" value="ECO:0007669"/>
    <property type="project" value="InterPro"/>
</dbReference>
<feature type="region of interest" description="Disordered" evidence="4">
    <location>
        <begin position="1285"/>
        <end position="1374"/>
    </location>
</feature>
<dbReference type="HOGENOM" id="CLU_001124_0_0_1"/>
<dbReference type="GO" id="GO:0005634">
    <property type="term" value="C:nucleus"/>
    <property type="evidence" value="ECO:0007669"/>
    <property type="project" value="InterPro"/>
</dbReference>
<dbReference type="GO" id="GO:0033596">
    <property type="term" value="C:TSC1-TSC2 complex"/>
    <property type="evidence" value="ECO:0007669"/>
    <property type="project" value="TreeGrafter"/>
</dbReference>
<accession>A0A0C3P2M2</accession>
<keyword evidence="2" id="KW-0343">GTPase activation</keyword>
<dbReference type="Pfam" id="PF03542">
    <property type="entry name" value="Tuberin"/>
    <property type="match status" value="1"/>
</dbReference>
<dbReference type="InterPro" id="IPR036962">
    <property type="entry name" value="Glyco_hydro_3_N_sf"/>
</dbReference>
<dbReference type="PRINTS" id="PR00133">
    <property type="entry name" value="GLHYDRLASE3"/>
</dbReference>
<dbReference type="InterPro" id="IPR017853">
    <property type="entry name" value="GH"/>
</dbReference>
<gene>
    <name evidence="6" type="ORF">PHLGIDRAFT_124333</name>
</gene>
<evidence type="ECO:0000256" key="1">
    <source>
        <dbReference type="ARBA" id="ARBA00005336"/>
    </source>
</evidence>
<feature type="region of interest" description="Disordered" evidence="4">
    <location>
        <begin position="555"/>
        <end position="577"/>
    </location>
</feature>
<dbReference type="STRING" id="745531.A0A0C3P2M2"/>
<organism evidence="6 7">
    <name type="scientific">Phlebiopsis gigantea (strain 11061_1 CR5-6)</name>
    <name type="common">White-rot fungus</name>
    <name type="synonym">Peniophora gigantea</name>
    <dbReference type="NCBI Taxonomy" id="745531"/>
    <lineage>
        <taxon>Eukaryota</taxon>
        <taxon>Fungi</taxon>
        <taxon>Dikarya</taxon>
        <taxon>Basidiomycota</taxon>
        <taxon>Agaricomycotina</taxon>
        <taxon>Agaricomycetes</taxon>
        <taxon>Polyporales</taxon>
        <taxon>Phanerochaetaceae</taxon>
        <taxon>Phlebiopsis</taxon>
    </lineage>
</organism>
<dbReference type="Gene3D" id="3.20.20.300">
    <property type="entry name" value="Glycoside hydrolase, family 3, N-terminal domain"/>
    <property type="match status" value="1"/>
</dbReference>
<dbReference type="PROSITE" id="PS50085">
    <property type="entry name" value="RAPGAP"/>
    <property type="match status" value="1"/>
</dbReference>
<dbReference type="PANTHER" id="PTHR10063:SF0">
    <property type="entry name" value="TUBERIN"/>
    <property type="match status" value="1"/>
</dbReference>